<evidence type="ECO:0000256" key="7">
    <source>
        <dbReference type="ARBA" id="ARBA00023002"/>
    </source>
</evidence>
<evidence type="ECO:0000313" key="13">
    <source>
        <dbReference type="Proteomes" id="UP001375743"/>
    </source>
</evidence>
<keyword evidence="4" id="KW-0285">Flavoprotein</keyword>
<comment type="cofactor">
    <cofactor evidence="2">
        <name>[4Fe-4S] cluster</name>
        <dbReference type="ChEBI" id="CHEBI:49883"/>
    </cofactor>
</comment>
<keyword evidence="9" id="KW-0411">Iron-sulfur</keyword>
<dbReference type="InterPro" id="IPR036188">
    <property type="entry name" value="FAD/NAD-bd_sf"/>
</dbReference>
<reference evidence="12 13" key="1">
    <citation type="submission" date="2024-01" db="EMBL/GenBank/DDBJ databases">
        <title>Multi-omics insights into the function and evolution of sodium benzoate biodegradation pathways in Benzoatithermus flavus gen. nov., sp. nov. from hot spring.</title>
        <authorList>
            <person name="Hu C.-J."/>
            <person name="Li W.-J."/>
        </authorList>
    </citation>
    <scope>NUCLEOTIDE SEQUENCE [LARGE SCALE GENOMIC DNA]</scope>
    <source>
        <strain evidence="12 13">SYSU G07066</strain>
    </source>
</reference>
<dbReference type="Gene3D" id="3.50.50.60">
    <property type="entry name" value="FAD/NAD(P)-binding domain"/>
    <property type="match status" value="1"/>
</dbReference>
<dbReference type="Gene3D" id="3.40.50.720">
    <property type="entry name" value="NAD(P)-binding Rossmann-like Domain"/>
    <property type="match status" value="1"/>
</dbReference>
<dbReference type="InterPro" id="IPR023753">
    <property type="entry name" value="FAD/NAD-binding_dom"/>
</dbReference>
<dbReference type="PRINTS" id="PR00411">
    <property type="entry name" value="PNDRDTASEI"/>
</dbReference>
<feature type="domain" description="FAD/NAD(P)-binding" evidence="11">
    <location>
        <begin position="380"/>
        <end position="489"/>
    </location>
</feature>
<dbReference type="SUPFAM" id="SSF51905">
    <property type="entry name" value="FAD/NAD(P)-binding domain"/>
    <property type="match status" value="1"/>
</dbReference>
<dbReference type="CDD" id="cd04734">
    <property type="entry name" value="OYE_like_3_FMN"/>
    <property type="match status" value="1"/>
</dbReference>
<keyword evidence="13" id="KW-1185">Reference proteome</keyword>
<gene>
    <name evidence="12" type="ORF">U1T56_18070</name>
</gene>
<evidence type="ECO:0000256" key="8">
    <source>
        <dbReference type="ARBA" id="ARBA00023004"/>
    </source>
</evidence>
<comment type="caution">
    <text evidence="12">The sequence shown here is derived from an EMBL/GenBank/DDBJ whole genome shotgun (WGS) entry which is preliminary data.</text>
</comment>
<dbReference type="PANTHER" id="PTHR42917:SF2">
    <property type="entry name" value="2,4-DIENOYL-COA REDUCTASE [(2E)-ENOYL-COA-PRODUCING]"/>
    <property type="match status" value="1"/>
</dbReference>
<sequence>MATDPVLEPFQLKGLRLKNRIMSTAHAPSYVEDNKPTLRYRLYHEEKAKGGLALTMFGGSTTTAPDSPSAFGQINASTDAIIPYFQKLAEVVHRHDCAIMCQITHMGRRTCDDVADWLPTLAPSPVRERQHRSFPKVIEPHEIRRVIRGYAAGARRCMEGGLDGCEVIAWGHLIDQFLSPAINKRDDEYGGSLENRCRFALEVFGAIREAVGKDFIVGIRLTGDEHVPGGRDPAESEAIARILAESGLIDFFNVVGGTLGTDAQVAYTIPSMGRRSAPFLELAGRIKKATGLPVFQASRITDLATARWALEQGFVDMVGMTRAHIADPHIVAKLRRGEEHRIRPCVGMGYCIDRIYQGKDALCIHNAATGREATMPHVVPPTEGRRRKVVVVGGGVAGMEAARVAKLRGHEVVLLEATDRLGGQVNLAAKAPGREEVAGIAGWLAAELEILGVDVRLNTYAEADDVLALEPDVVIVATGGIPNTSFLEAGEDLVSSVWDVLGGYVEPTGSVLLYDDHGWHQGPSTAVALAKKGLEVEVVTPDRMVAFEVGATNFPNYLREFYRHGVKVTPDLELRSVRRDGNRLVATFWNEYNEETVERVADHVVVEHGTLPVDELYFALKEGSRNGGEIDVEGLVRGAPEEIVVNPEGRYLLYRVGDAVSSRNIHAAIYDSLRLCKGL</sequence>
<evidence type="ECO:0000256" key="6">
    <source>
        <dbReference type="ARBA" id="ARBA00022723"/>
    </source>
</evidence>
<evidence type="ECO:0000256" key="9">
    <source>
        <dbReference type="ARBA" id="ARBA00023014"/>
    </source>
</evidence>
<dbReference type="Pfam" id="PF07992">
    <property type="entry name" value="Pyr_redox_2"/>
    <property type="match status" value="1"/>
</dbReference>
<evidence type="ECO:0000313" key="12">
    <source>
        <dbReference type="EMBL" id="MEK0085063.1"/>
    </source>
</evidence>
<evidence type="ECO:0000256" key="3">
    <source>
        <dbReference type="ARBA" id="ARBA00011048"/>
    </source>
</evidence>
<organism evidence="12 13">
    <name type="scientific">Benzoatithermus flavus</name>
    <dbReference type="NCBI Taxonomy" id="3108223"/>
    <lineage>
        <taxon>Bacteria</taxon>
        <taxon>Pseudomonadati</taxon>
        <taxon>Pseudomonadota</taxon>
        <taxon>Alphaproteobacteria</taxon>
        <taxon>Geminicoccales</taxon>
        <taxon>Geminicoccaceae</taxon>
        <taxon>Benzoatithermus</taxon>
    </lineage>
</organism>
<keyword evidence="7" id="KW-0560">Oxidoreductase</keyword>
<evidence type="ECO:0000256" key="4">
    <source>
        <dbReference type="ARBA" id="ARBA00022630"/>
    </source>
</evidence>
<keyword evidence="6" id="KW-0479">Metal-binding</keyword>
<name>A0ABU8XV51_9PROT</name>
<evidence type="ECO:0000256" key="2">
    <source>
        <dbReference type="ARBA" id="ARBA00001966"/>
    </source>
</evidence>
<comment type="cofactor">
    <cofactor evidence="1">
        <name>FMN</name>
        <dbReference type="ChEBI" id="CHEBI:58210"/>
    </cofactor>
</comment>
<comment type="similarity">
    <text evidence="3">In the N-terminal section; belongs to the NADH:flavin oxidoreductase/NADH oxidase family.</text>
</comment>
<dbReference type="PRINTS" id="PR00368">
    <property type="entry name" value="FADPNR"/>
</dbReference>
<dbReference type="InterPro" id="IPR051793">
    <property type="entry name" value="NADH:flavin_oxidoreductase"/>
</dbReference>
<dbReference type="Pfam" id="PF00724">
    <property type="entry name" value="Oxidored_FMN"/>
    <property type="match status" value="1"/>
</dbReference>
<dbReference type="Proteomes" id="UP001375743">
    <property type="component" value="Unassembled WGS sequence"/>
</dbReference>
<dbReference type="PANTHER" id="PTHR42917">
    <property type="entry name" value="2,4-DIENOYL-COA REDUCTASE"/>
    <property type="match status" value="1"/>
</dbReference>
<evidence type="ECO:0000256" key="5">
    <source>
        <dbReference type="ARBA" id="ARBA00022643"/>
    </source>
</evidence>
<proteinExistence type="inferred from homology"/>
<dbReference type="EMBL" id="JBBLZC010000021">
    <property type="protein sequence ID" value="MEK0085063.1"/>
    <property type="molecule type" value="Genomic_DNA"/>
</dbReference>
<dbReference type="Gene3D" id="3.20.20.70">
    <property type="entry name" value="Aldolase class I"/>
    <property type="match status" value="1"/>
</dbReference>
<accession>A0ABU8XV51</accession>
<evidence type="ECO:0000259" key="11">
    <source>
        <dbReference type="Pfam" id="PF07992"/>
    </source>
</evidence>
<dbReference type="InterPro" id="IPR001155">
    <property type="entry name" value="OxRdtase_FMN_N"/>
</dbReference>
<protein>
    <submittedName>
        <fullName evidence="12">NADH:flavin oxidoreductase</fullName>
    </submittedName>
</protein>
<dbReference type="InterPro" id="IPR013785">
    <property type="entry name" value="Aldolase_TIM"/>
</dbReference>
<feature type="domain" description="NADH:flavin oxidoreductase/NADH oxidase N-terminal" evidence="10">
    <location>
        <begin position="7"/>
        <end position="338"/>
    </location>
</feature>
<evidence type="ECO:0000256" key="1">
    <source>
        <dbReference type="ARBA" id="ARBA00001917"/>
    </source>
</evidence>
<keyword evidence="8" id="KW-0408">Iron</keyword>
<dbReference type="RefSeq" id="WP_418160910.1">
    <property type="nucleotide sequence ID" value="NZ_JBBLZC010000021.1"/>
</dbReference>
<keyword evidence="5" id="KW-0288">FMN</keyword>
<dbReference type="SUPFAM" id="SSF51395">
    <property type="entry name" value="FMN-linked oxidoreductases"/>
    <property type="match status" value="1"/>
</dbReference>
<evidence type="ECO:0000259" key="10">
    <source>
        <dbReference type="Pfam" id="PF00724"/>
    </source>
</evidence>